<dbReference type="STRING" id="37992.A0A4Z0YM91"/>
<dbReference type="PANTHER" id="PTHR33112">
    <property type="entry name" value="DOMAIN PROTEIN, PUTATIVE-RELATED"/>
    <property type="match status" value="1"/>
</dbReference>
<evidence type="ECO:0000313" key="4">
    <source>
        <dbReference type="Proteomes" id="UP000297716"/>
    </source>
</evidence>
<feature type="domain" description="Heterokaryon incompatibility" evidence="2">
    <location>
        <begin position="170"/>
        <end position="276"/>
    </location>
</feature>
<keyword evidence="4" id="KW-1185">Reference proteome</keyword>
<feature type="region of interest" description="Disordered" evidence="1">
    <location>
        <begin position="102"/>
        <end position="125"/>
    </location>
</feature>
<name>A0A4Z0YM91_9PEZI</name>
<proteinExistence type="predicted"/>
<gene>
    <name evidence="3" type="ORF">E0Z10_g3769</name>
</gene>
<dbReference type="PANTHER" id="PTHR33112:SF16">
    <property type="entry name" value="HETEROKARYON INCOMPATIBILITY DOMAIN-CONTAINING PROTEIN"/>
    <property type="match status" value="1"/>
</dbReference>
<dbReference type="InterPro" id="IPR010730">
    <property type="entry name" value="HET"/>
</dbReference>
<dbReference type="EMBL" id="SKBN01000055">
    <property type="protein sequence ID" value="TGJ84994.1"/>
    <property type="molecule type" value="Genomic_DNA"/>
</dbReference>
<dbReference type="Pfam" id="PF06985">
    <property type="entry name" value="HET"/>
    <property type="match status" value="1"/>
</dbReference>
<sequence length="576" mass="64725">MKCTTCNDNGYIRSWRLESEITIHRTATELSASAARCLLYAAIWHGILQFPIGREIVADPRPINIRLGYWKNEMFRVRYGRPVEGAGKAHLDPAFTLVKESKFASKDPGSTRPGRQLGGDSEDDASSLYPDEDLETIPWLPAVHPSPTSSSTCDLDALLLDDTSKIKEPYIALSHCWGGTIPYRTLQSNKAEMCRRIHFAQLPRNFQDAFTVARWLSYRYIWIDSFCIVQDDRDDWLRQAAKMADVYSGAQLTISAARSSSFDEGFLTDRKTDIELPLSNRLPPGTALYARDCEALESTHHSSNEHGLIFECEKSLWCECGEYDTYPDSKYDKEVYRSSTWEELVEQYTSRRMTCEDDVLPAVSAMARDHGTKGGYIAGLMADDIDSHLLWRAKASRYLHGGLAPTSIPTRLGVYVAPSFSWASIKGGVEWVEPGAGFDTVCKLEDFATTLQNKDDPFGRVLDGYISLRGPTVEVKPRSAPKVVQGQLKAILCHTEYSSSTKRDVSTIFDTADVPPLTTTLKLITTREERSWYYRNNGLVLKPSTRKPGAYERIGCYWGANKKSFELSTNELVTIV</sequence>
<evidence type="ECO:0000256" key="1">
    <source>
        <dbReference type="SAM" id="MobiDB-lite"/>
    </source>
</evidence>
<accession>A0A4Z0YM91</accession>
<organism evidence="3 4">
    <name type="scientific">Xylaria hypoxylon</name>
    <dbReference type="NCBI Taxonomy" id="37992"/>
    <lineage>
        <taxon>Eukaryota</taxon>
        <taxon>Fungi</taxon>
        <taxon>Dikarya</taxon>
        <taxon>Ascomycota</taxon>
        <taxon>Pezizomycotina</taxon>
        <taxon>Sordariomycetes</taxon>
        <taxon>Xylariomycetidae</taxon>
        <taxon>Xylariales</taxon>
        <taxon>Xylariaceae</taxon>
        <taxon>Xylaria</taxon>
    </lineage>
</organism>
<dbReference type="OrthoDB" id="3789824at2759"/>
<dbReference type="AlphaFoldDB" id="A0A4Z0YM91"/>
<comment type="caution">
    <text evidence="3">The sequence shown here is derived from an EMBL/GenBank/DDBJ whole genome shotgun (WGS) entry which is preliminary data.</text>
</comment>
<evidence type="ECO:0000259" key="2">
    <source>
        <dbReference type="Pfam" id="PF06985"/>
    </source>
</evidence>
<reference evidence="3 4" key="1">
    <citation type="submission" date="2019-03" db="EMBL/GenBank/DDBJ databases">
        <title>Draft genome sequence of Xylaria hypoxylon DSM 108379, a ubiquitous saprotrophic-parasitic fungi on hardwood.</title>
        <authorList>
            <person name="Buettner E."/>
            <person name="Leonhardt S."/>
            <person name="Gebauer A.M."/>
            <person name="Liers C."/>
            <person name="Hofrichter M."/>
            <person name="Kellner H."/>
        </authorList>
    </citation>
    <scope>NUCLEOTIDE SEQUENCE [LARGE SCALE GENOMIC DNA]</scope>
    <source>
        <strain evidence="3 4">DSM 108379</strain>
    </source>
</reference>
<evidence type="ECO:0000313" key="3">
    <source>
        <dbReference type="EMBL" id="TGJ84994.1"/>
    </source>
</evidence>
<protein>
    <recommendedName>
        <fullName evidence="2">Heterokaryon incompatibility domain-containing protein</fullName>
    </recommendedName>
</protein>
<dbReference type="Proteomes" id="UP000297716">
    <property type="component" value="Unassembled WGS sequence"/>
</dbReference>